<dbReference type="Proteomes" id="UP000570361">
    <property type="component" value="Unassembled WGS sequence"/>
</dbReference>
<evidence type="ECO:0000313" key="3">
    <source>
        <dbReference type="Proteomes" id="UP000570361"/>
    </source>
</evidence>
<dbReference type="InterPro" id="IPR009081">
    <property type="entry name" value="PP-bd_ACP"/>
</dbReference>
<dbReference type="Pfam" id="PF00550">
    <property type="entry name" value="PP-binding"/>
    <property type="match status" value="1"/>
</dbReference>
<protein>
    <submittedName>
        <fullName evidence="2">Acyl carrier protein</fullName>
    </submittedName>
</protein>
<dbReference type="Gene3D" id="1.10.1200.10">
    <property type="entry name" value="ACP-like"/>
    <property type="match status" value="1"/>
</dbReference>
<evidence type="ECO:0000259" key="1">
    <source>
        <dbReference type="PROSITE" id="PS50075"/>
    </source>
</evidence>
<comment type="caution">
    <text evidence="2">The sequence shown here is derived from an EMBL/GenBank/DDBJ whole genome shotgun (WGS) entry which is preliminary data.</text>
</comment>
<gene>
    <name evidence="2" type="ORF">FHS18_006309</name>
</gene>
<feature type="domain" description="Carrier" evidence="1">
    <location>
        <begin position="1"/>
        <end position="78"/>
    </location>
</feature>
<dbReference type="RefSeq" id="WP_183604242.1">
    <property type="nucleotide sequence ID" value="NZ_JACHXK010000027.1"/>
</dbReference>
<name>A0A7W5FR61_9BACL</name>
<organism evidence="2 3">
    <name type="scientific">Paenibacillus phyllosphaerae</name>
    <dbReference type="NCBI Taxonomy" id="274593"/>
    <lineage>
        <taxon>Bacteria</taxon>
        <taxon>Bacillati</taxon>
        <taxon>Bacillota</taxon>
        <taxon>Bacilli</taxon>
        <taxon>Bacillales</taxon>
        <taxon>Paenibacillaceae</taxon>
        <taxon>Paenibacillus</taxon>
    </lineage>
</organism>
<dbReference type="InterPro" id="IPR036736">
    <property type="entry name" value="ACP-like_sf"/>
</dbReference>
<evidence type="ECO:0000313" key="2">
    <source>
        <dbReference type="EMBL" id="MBB3114191.1"/>
    </source>
</evidence>
<dbReference type="AlphaFoldDB" id="A0A7W5FR61"/>
<proteinExistence type="predicted"/>
<dbReference type="EMBL" id="JACHXK010000027">
    <property type="protein sequence ID" value="MBB3114191.1"/>
    <property type="molecule type" value="Genomic_DNA"/>
</dbReference>
<dbReference type="SUPFAM" id="SSF47336">
    <property type="entry name" value="ACP-like"/>
    <property type="match status" value="1"/>
</dbReference>
<accession>A0A7W5FR61</accession>
<dbReference type="PROSITE" id="PS50075">
    <property type="entry name" value="CARRIER"/>
    <property type="match status" value="1"/>
</dbReference>
<keyword evidence="3" id="KW-1185">Reference proteome</keyword>
<reference evidence="2 3" key="1">
    <citation type="submission" date="2020-08" db="EMBL/GenBank/DDBJ databases">
        <title>Genomic Encyclopedia of Type Strains, Phase III (KMG-III): the genomes of soil and plant-associated and newly described type strains.</title>
        <authorList>
            <person name="Whitman W."/>
        </authorList>
    </citation>
    <scope>NUCLEOTIDE SEQUENCE [LARGE SCALE GENOMIC DNA]</scope>
    <source>
        <strain evidence="2 3">CECT 5862</strain>
    </source>
</reference>
<sequence>MEQQIIALISQIKDDAELTATLNGDSNIMTDGGLDSLQLINFILKVEEQFGVEIDFEAFDFSYMESVHAFCRYISDMQETASV</sequence>